<reference evidence="11 12" key="1">
    <citation type="submission" date="2024-09" db="EMBL/GenBank/DDBJ databases">
        <title>A chromosome-level genome assembly of Gray's grenadier anchovy, Coilia grayii.</title>
        <authorList>
            <person name="Fu Z."/>
        </authorList>
    </citation>
    <scope>NUCLEOTIDE SEQUENCE [LARGE SCALE GENOMIC DNA]</scope>
    <source>
        <strain evidence="11">G4</strain>
        <tissue evidence="11">Muscle</tissue>
    </source>
</reference>
<organism evidence="11 12">
    <name type="scientific">Coilia grayii</name>
    <name type="common">Gray's grenadier anchovy</name>
    <dbReference type="NCBI Taxonomy" id="363190"/>
    <lineage>
        <taxon>Eukaryota</taxon>
        <taxon>Metazoa</taxon>
        <taxon>Chordata</taxon>
        <taxon>Craniata</taxon>
        <taxon>Vertebrata</taxon>
        <taxon>Euteleostomi</taxon>
        <taxon>Actinopterygii</taxon>
        <taxon>Neopterygii</taxon>
        <taxon>Teleostei</taxon>
        <taxon>Clupei</taxon>
        <taxon>Clupeiformes</taxon>
        <taxon>Clupeoidei</taxon>
        <taxon>Engraulidae</taxon>
        <taxon>Coilinae</taxon>
        <taxon>Coilia</taxon>
    </lineage>
</organism>
<dbReference type="PROSITE" id="PS00658">
    <property type="entry name" value="FORK_HEAD_2"/>
    <property type="match status" value="1"/>
</dbReference>
<dbReference type="Pfam" id="PF00250">
    <property type="entry name" value="Forkhead"/>
    <property type="match status" value="1"/>
</dbReference>
<evidence type="ECO:0000256" key="7">
    <source>
        <dbReference type="ARBA" id="ARBA00023242"/>
    </source>
</evidence>
<dbReference type="Proteomes" id="UP001591681">
    <property type="component" value="Unassembled WGS sequence"/>
</dbReference>
<name>A0ABD1KQ50_9TELE</name>
<evidence type="ECO:0000256" key="1">
    <source>
        <dbReference type="ARBA" id="ARBA00004123"/>
    </source>
</evidence>
<dbReference type="FunFam" id="1.10.10.10:FF:000030">
    <property type="entry name" value="Forkhead box protein K2"/>
    <property type="match status" value="1"/>
</dbReference>
<dbReference type="InterPro" id="IPR001766">
    <property type="entry name" value="Fork_head_dom"/>
</dbReference>
<comment type="similarity">
    <text evidence="8">Belongs to the FOXJ1 family.</text>
</comment>
<keyword evidence="3" id="KW-0805">Transcription regulation</keyword>
<feature type="DNA-binding region" description="Fork-head" evidence="9">
    <location>
        <begin position="125"/>
        <end position="219"/>
    </location>
</feature>
<evidence type="ECO:0000256" key="8">
    <source>
        <dbReference type="ARBA" id="ARBA00034770"/>
    </source>
</evidence>
<proteinExistence type="inferred from homology"/>
<dbReference type="GO" id="GO:0003677">
    <property type="term" value="F:DNA binding"/>
    <property type="evidence" value="ECO:0007669"/>
    <property type="project" value="UniProtKB-UniRule"/>
</dbReference>
<evidence type="ECO:0000256" key="6">
    <source>
        <dbReference type="ARBA" id="ARBA00023163"/>
    </source>
</evidence>
<dbReference type="PROSITE" id="PS00657">
    <property type="entry name" value="FORK_HEAD_1"/>
    <property type="match status" value="1"/>
</dbReference>
<feature type="domain" description="Fork-head" evidence="10">
    <location>
        <begin position="125"/>
        <end position="219"/>
    </location>
</feature>
<comment type="caution">
    <text evidence="11">The sequence shown here is derived from an EMBL/GenBank/DDBJ whole genome shotgun (WGS) entry which is preliminary data.</text>
</comment>
<evidence type="ECO:0000256" key="5">
    <source>
        <dbReference type="ARBA" id="ARBA00023159"/>
    </source>
</evidence>
<dbReference type="CDD" id="cd20023">
    <property type="entry name" value="FH_FOXJ1"/>
    <property type="match status" value="1"/>
</dbReference>
<dbReference type="Gene3D" id="1.10.10.10">
    <property type="entry name" value="Winged helix-like DNA-binding domain superfamily/Winged helix DNA-binding domain"/>
    <property type="match status" value="1"/>
</dbReference>
<keyword evidence="2" id="KW-0970">Cilium biogenesis/degradation</keyword>
<keyword evidence="5" id="KW-0010">Activator</keyword>
<dbReference type="InterPro" id="IPR030456">
    <property type="entry name" value="TF_fork_head_CS_2"/>
</dbReference>
<dbReference type="InterPro" id="IPR036390">
    <property type="entry name" value="WH_DNA-bd_sf"/>
</dbReference>
<gene>
    <name evidence="11" type="ORF">ACEWY4_003048</name>
</gene>
<evidence type="ECO:0000313" key="11">
    <source>
        <dbReference type="EMBL" id="KAL2101287.1"/>
    </source>
</evidence>
<accession>A0ABD1KQ50</accession>
<dbReference type="GO" id="GO:0060271">
    <property type="term" value="P:cilium assembly"/>
    <property type="evidence" value="ECO:0007669"/>
    <property type="project" value="UniProtKB-ARBA"/>
</dbReference>
<evidence type="ECO:0000256" key="4">
    <source>
        <dbReference type="ARBA" id="ARBA00023125"/>
    </source>
</evidence>
<protein>
    <recommendedName>
        <fullName evidence="10">Fork-head domain-containing protein</fullName>
    </recommendedName>
</protein>
<evidence type="ECO:0000313" key="12">
    <source>
        <dbReference type="Proteomes" id="UP001591681"/>
    </source>
</evidence>
<keyword evidence="6" id="KW-0804">Transcription</keyword>
<dbReference type="InterPro" id="IPR036388">
    <property type="entry name" value="WH-like_DNA-bd_sf"/>
</dbReference>
<dbReference type="PANTHER" id="PTHR46805">
    <property type="entry name" value="FORKHEAD BOX PROTEIN J1"/>
    <property type="match status" value="1"/>
</dbReference>
<evidence type="ECO:0000256" key="9">
    <source>
        <dbReference type="PROSITE-ProRule" id="PRU00089"/>
    </source>
</evidence>
<dbReference type="SMART" id="SM00339">
    <property type="entry name" value="FH"/>
    <property type="match status" value="1"/>
</dbReference>
<dbReference type="InterPro" id="IPR018122">
    <property type="entry name" value="TF_fork_head_CS_1"/>
</dbReference>
<dbReference type="SUPFAM" id="SSF46785">
    <property type="entry name" value="Winged helix' DNA-binding domain"/>
    <property type="match status" value="1"/>
</dbReference>
<dbReference type="GO" id="GO:0001947">
    <property type="term" value="P:heart looping"/>
    <property type="evidence" value="ECO:0007669"/>
    <property type="project" value="UniProtKB-ARBA"/>
</dbReference>
<evidence type="ECO:0000256" key="2">
    <source>
        <dbReference type="ARBA" id="ARBA00022794"/>
    </source>
</evidence>
<keyword evidence="4 9" id="KW-0238">DNA-binding</keyword>
<comment type="subcellular location">
    <subcellularLocation>
        <location evidence="1 9">Nucleus</location>
    </subcellularLocation>
</comment>
<dbReference type="PANTHER" id="PTHR46805:SF3">
    <property type="entry name" value="FORKHEAD BOX PROTEIN J1-B"/>
    <property type="match status" value="1"/>
</dbReference>
<dbReference type="AlphaFoldDB" id="A0ABD1KQ50"/>
<dbReference type="InterPro" id="IPR047512">
    <property type="entry name" value="FH_FOXJ1"/>
</dbReference>
<dbReference type="PROSITE" id="PS50039">
    <property type="entry name" value="FORK_HEAD_3"/>
    <property type="match status" value="1"/>
</dbReference>
<dbReference type="GO" id="GO:0003146">
    <property type="term" value="P:heart jogging"/>
    <property type="evidence" value="ECO:0007669"/>
    <property type="project" value="UniProtKB-ARBA"/>
</dbReference>
<dbReference type="InterPro" id="IPR047513">
    <property type="entry name" value="FOXJ1"/>
</dbReference>
<evidence type="ECO:0000259" key="10">
    <source>
        <dbReference type="PROSITE" id="PS50039"/>
    </source>
</evidence>
<keyword evidence="7 9" id="KW-0539">Nucleus</keyword>
<dbReference type="EMBL" id="JBHFQA010000003">
    <property type="protein sequence ID" value="KAL2101287.1"/>
    <property type="molecule type" value="Genomic_DNA"/>
</dbReference>
<evidence type="ECO:0000256" key="3">
    <source>
        <dbReference type="ARBA" id="ARBA00023015"/>
    </source>
</evidence>
<keyword evidence="12" id="KW-1185">Reference proteome</keyword>
<dbReference type="GO" id="GO:0005634">
    <property type="term" value="C:nucleus"/>
    <property type="evidence" value="ECO:0007669"/>
    <property type="project" value="UniProtKB-SubCell"/>
</dbReference>
<sequence length="422" mass="47970">MATKFKRKWMMLHQEEESANSAHKDDSLTSLQWLQGFSIPNADPESLTGSRCNQQHLVHVQPQGTGDSPANLTAATSSSQGTACYTPSSNNCSLQQQESQGEHQKFTGAASWSKKIDYKTNPGVKPPYSYVSLIFMAMQASKETKITLSAIYNWITENFCYYKHADPSWQNSIRHNLSLNKCFMKVPRQKDEPGKGGFWQLDPQHADMFANGSFKRRRAPALLSVPKESKTLQKPEGPREMEYIWRRKPRKPNKSQIRVQKSPLVAQGRKAFSDTWASDACDDDKRRQAFDDLELSTALHSLSKEMEDFQQGWQVSGHGNWCVATAADVNPRLVEVNPVTTAECLGGYHHHQQLYGAQLTGTLPQYYEEFTLFADQQQQHPWDYMREEVQAVPVSVDNGVSVCEGIFYDMQSWNRTESYLHV</sequence>
<dbReference type="PRINTS" id="PR00053">
    <property type="entry name" value="FORKHEAD"/>
</dbReference>